<gene>
    <name evidence="2" type="ORF">F945_01880</name>
</gene>
<evidence type="ECO:0000256" key="1">
    <source>
        <dbReference type="SAM" id="Phobius"/>
    </source>
</evidence>
<dbReference type="eggNOG" id="ENOG5032AB9">
    <property type="taxonomic scope" value="Bacteria"/>
</dbReference>
<dbReference type="OrthoDB" id="6694816at2"/>
<dbReference type="STRING" id="632955.GCA_000829675_02499"/>
<sequence length="92" mass="9702">MSDSQTIIEASSVATSAAAKTTVIGGAASVAGKFAGIDPVTAMGLMIGIGGLVISLFSFLINVYYKRQENKRADQIHQLKLKELEAQCNVKD</sequence>
<dbReference type="AlphaFoldDB" id="S3P581"/>
<dbReference type="HOGENOM" id="CLU_175557_2_0_6"/>
<evidence type="ECO:0000313" key="2">
    <source>
        <dbReference type="EMBL" id="EPF74001.1"/>
    </source>
</evidence>
<keyword evidence="3" id="KW-1185">Reference proteome</keyword>
<keyword evidence="1" id="KW-0472">Membrane</keyword>
<dbReference type="PATRIC" id="fig|421052.3.peg.1838"/>
<protein>
    <recommendedName>
        <fullName evidence="4">Holin</fullName>
    </recommendedName>
</protein>
<dbReference type="EMBL" id="ATGI01000022">
    <property type="protein sequence ID" value="EPF74001.1"/>
    <property type="molecule type" value="Genomic_DNA"/>
</dbReference>
<dbReference type="Proteomes" id="UP000014568">
    <property type="component" value="Unassembled WGS sequence"/>
</dbReference>
<reference evidence="2 3" key="1">
    <citation type="submission" date="2013-06" db="EMBL/GenBank/DDBJ databases">
        <title>The Genome Sequence of Acinetobacter rudis CIP 110305.</title>
        <authorList>
            <consortium name="The Broad Institute Genome Sequencing Platform"/>
            <consortium name="The Broad Institute Genome Sequencing Center for Infectious Disease"/>
            <person name="Cerqueira G."/>
            <person name="Feldgarden M."/>
            <person name="Courvalin P."/>
            <person name="Perichon B."/>
            <person name="Grillot-Courvalin C."/>
            <person name="Clermont D."/>
            <person name="Rocha E."/>
            <person name="Yoon E.-J."/>
            <person name="Nemec A."/>
            <person name="Young S.K."/>
            <person name="Zeng Q."/>
            <person name="Gargeya S."/>
            <person name="Fitzgerald M."/>
            <person name="Abouelleil A."/>
            <person name="Alvarado L."/>
            <person name="Berlin A.M."/>
            <person name="Chapman S.B."/>
            <person name="Dewar J."/>
            <person name="Goldberg J."/>
            <person name="Griggs A."/>
            <person name="Gujja S."/>
            <person name="Hansen M."/>
            <person name="Howarth C."/>
            <person name="Imamovic A."/>
            <person name="Larimer J."/>
            <person name="McCowan C."/>
            <person name="Murphy C."/>
            <person name="Pearson M."/>
            <person name="Priest M."/>
            <person name="Roberts A."/>
            <person name="Saif S."/>
            <person name="Shea T."/>
            <person name="Sykes S."/>
            <person name="Wortman J."/>
            <person name="Nusbaum C."/>
            <person name="Birren B."/>
        </authorList>
    </citation>
    <scope>NUCLEOTIDE SEQUENCE [LARGE SCALE GENOMIC DNA]</scope>
    <source>
        <strain evidence="2 3">CIP 110305</strain>
    </source>
</reference>
<keyword evidence="1" id="KW-1133">Transmembrane helix</keyword>
<dbReference type="RefSeq" id="WP_016656287.1">
    <property type="nucleotide sequence ID" value="NZ_KE340353.1"/>
</dbReference>
<feature type="transmembrane region" description="Helical" evidence="1">
    <location>
        <begin position="42"/>
        <end position="65"/>
    </location>
</feature>
<evidence type="ECO:0008006" key="4">
    <source>
        <dbReference type="Google" id="ProtNLM"/>
    </source>
</evidence>
<name>S3P581_9GAMM</name>
<keyword evidence="1" id="KW-0812">Transmembrane</keyword>
<comment type="caution">
    <text evidence="2">The sequence shown here is derived from an EMBL/GenBank/DDBJ whole genome shotgun (WGS) entry which is preliminary data.</text>
</comment>
<accession>S3P581</accession>
<proteinExistence type="predicted"/>
<evidence type="ECO:0000313" key="3">
    <source>
        <dbReference type="Proteomes" id="UP000014568"/>
    </source>
</evidence>
<organism evidence="2 3">
    <name type="scientific">Acinetobacter rudis CIP 110305</name>
    <dbReference type="NCBI Taxonomy" id="421052"/>
    <lineage>
        <taxon>Bacteria</taxon>
        <taxon>Pseudomonadati</taxon>
        <taxon>Pseudomonadota</taxon>
        <taxon>Gammaproteobacteria</taxon>
        <taxon>Moraxellales</taxon>
        <taxon>Moraxellaceae</taxon>
        <taxon>Acinetobacter</taxon>
    </lineage>
</organism>